<keyword evidence="5" id="KW-0812">Transmembrane</keyword>
<keyword evidence="6 13" id="KW-0479">Metal-binding</keyword>
<evidence type="ECO:0000256" key="5">
    <source>
        <dbReference type="ARBA" id="ARBA00022692"/>
    </source>
</evidence>
<keyword evidence="9 13" id="KW-0408">Iron</keyword>
<evidence type="ECO:0000256" key="12">
    <source>
        <dbReference type="ARBA" id="ARBA00023136"/>
    </source>
</evidence>
<keyword evidence="10 14" id="KW-0503">Monooxygenase</keyword>
<evidence type="ECO:0000256" key="6">
    <source>
        <dbReference type="ARBA" id="ARBA00022723"/>
    </source>
</evidence>
<dbReference type="InterPro" id="IPR017972">
    <property type="entry name" value="Cyt_P450_CS"/>
</dbReference>
<evidence type="ECO:0000256" key="3">
    <source>
        <dbReference type="ARBA" id="ARBA00010617"/>
    </source>
</evidence>
<comment type="subcellular location">
    <subcellularLocation>
        <location evidence="1">Membrane</location>
    </subcellularLocation>
</comment>
<dbReference type="EMBL" id="GCKF01047986">
    <property type="protein sequence ID" value="JAG93102.1"/>
    <property type="molecule type" value="Transcribed_RNA"/>
</dbReference>
<feature type="binding site" description="axial binding residue" evidence="13">
    <location>
        <position position="462"/>
    </location>
    <ligand>
        <name>heme</name>
        <dbReference type="ChEBI" id="CHEBI:30413"/>
    </ligand>
    <ligandPart>
        <name>Fe</name>
        <dbReference type="ChEBI" id="CHEBI:18248"/>
    </ligandPart>
</feature>
<protein>
    <recommendedName>
        <fullName evidence="16">Cytochrome P450</fullName>
    </recommendedName>
</protein>
<evidence type="ECO:0000256" key="9">
    <source>
        <dbReference type="ARBA" id="ARBA00023004"/>
    </source>
</evidence>
<dbReference type="InterPro" id="IPR050665">
    <property type="entry name" value="Cytochrome_P450_Monooxygen"/>
</dbReference>
<comment type="pathway">
    <text evidence="2">Alkaloid biosynthesis; taxol biosynthesis.</text>
</comment>
<evidence type="ECO:0000256" key="7">
    <source>
        <dbReference type="ARBA" id="ARBA00022989"/>
    </source>
</evidence>
<dbReference type="PRINTS" id="PR00385">
    <property type="entry name" value="P450"/>
</dbReference>
<dbReference type="PROSITE" id="PS00086">
    <property type="entry name" value="CYTOCHROME_P450"/>
    <property type="match status" value="1"/>
</dbReference>
<reference evidence="15" key="1">
    <citation type="submission" date="2015-03" db="EMBL/GenBank/DDBJ databases">
        <title>A transcriptome of Araucaria cunninghamii, an australian fine timber species.</title>
        <authorList>
            <person name="Jing Yi C.J.Y."/>
            <person name="Yin San L.Y.S."/>
            <person name="Abdul Karim S.S."/>
            <person name="Wan Azmi N.N."/>
            <person name="Hercus R.R."/>
            <person name="Croft L.L."/>
        </authorList>
    </citation>
    <scope>NUCLEOTIDE SEQUENCE</scope>
    <source>
        <strain evidence="15">MI0301</strain>
        <tissue evidence="15">Leaf</tissue>
    </source>
</reference>
<sequence>MEWLFFVVAVVAAGLATILLEIAKVIWWKPLQLKKYFETQGIEGPPYKLFYGNAPDIVTMANQESAKPLTLPDHNIFARVSPAYHQWRKAYGQEFVFWFGTKPRLFVPHPELAKEILSSKFGHYKKIQNNPQKRQGLAELEGEKWAQHRRILNPAFRMELLKGMTPLFVESTVNMLQEWSNLVSLGSKEIDVHKEFGILASDVISRTAFGSSYTEGKRIFDLQAQQLVLMFERFRSVKIPGYRFLPTRKNRQRWWYSKEIRRCIRQVIEGRERIVSNKKTEDYGTDLLGLMMTSNKRQGGGKLQNMSMTVDEIITECQTFYFAGQETTATLLTWTIILLGMHQDWQERARREVLEVCGKNDFPNADSVNGLKIVGMVLNECLRLYPPALAVSRQTYKPMQLGRFSIPEGTDLLISILAIHHDPALWGNDVLEFNPERFSRGSSKAAKHPMAFMPFGLGPRTCIGQNFSLLEAKVTLAMILQRFSFVISPHYIHAPVHLLMLKPQHGAQVIFHMN</sequence>
<dbReference type="GO" id="GO:0016705">
    <property type="term" value="F:oxidoreductase activity, acting on paired donors, with incorporation or reduction of molecular oxygen"/>
    <property type="evidence" value="ECO:0007669"/>
    <property type="project" value="InterPro"/>
</dbReference>
<evidence type="ECO:0000313" key="15">
    <source>
        <dbReference type="EMBL" id="JAG93102.1"/>
    </source>
</evidence>
<dbReference type="SUPFAM" id="SSF48264">
    <property type="entry name" value="Cytochrome P450"/>
    <property type="match status" value="1"/>
</dbReference>
<dbReference type="Gene3D" id="1.10.630.10">
    <property type="entry name" value="Cytochrome P450"/>
    <property type="match status" value="1"/>
</dbReference>
<dbReference type="PANTHER" id="PTHR24282:SF211">
    <property type="entry name" value="CYTOCHROME P450-RELATED"/>
    <property type="match status" value="1"/>
</dbReference>
<dbReference type="GO" id="GO:0005506">
    <property type="term" value="F:iron ion binding"/>
    <property type="evidence" value="ECO:0007669"/>
    <property type="project" value="InterPro"/>
</dbReference>
<evidence type="ECO:0000256" key="8">
    <source>
        <dbReference type="ARBA" id="ARBA00023002"/>
    </source>
</evidence>
<dbReference type="InterPro" id="IPR001128">
    <property type="entry name" value="Cyt_P450"/>
</dbReference>
<name>A0A0D6QR40_ARACU</name>
<evidence type="ECO:0000256" key="10">
    <source>
        <dbReference type="ARBA" id="ARBA00023033"/>
    </source>
</evidence>
<dbReference type="GO" id="GO:0020037">
    <property type="term" value="F:heme binding"/>
    <property type="evidence" value="ECO:0007669"/>
    <property type="project" value="InterPro"/>
</dbReference>
<dbReference type="InterPro" id="IPR036396">
    <property type="entry name" value="Cyt_P450_sf"/>
</dbReference>
<evidence type="ECO:0000256" key="2">
    <source>
        <dbReference type="ARBA" id="ARBA00005122"/>
    </source>
</evidence>
<organism evidence="15">
    <name type="scientific">Araucaria cunninghamii</name>
    <name type="common">Hoop pine</name>
    <name type="synonym">Moreton Bay pine</name>
    <dbReference type="NCBI Taxonomy" id="56994"/>
    <lineage>
        <taxon>Eukaryota</taxon>
        <taxon>Viridiplantae</taxon>
        <taxon>Streptophyta</taxon>
        <taxon>Embryophyta</taxon>
        <taxon>Tracheophyta</taxon>
        <taxon>Spermatophyta</taxon>
        <taxon>Pinopsida</taxon>
        <taxon>Pinidae</taxon>
        <taxon>Conifers II</taxon>
        <taxon>Araucariales</taxon>
        <taxon>Araucariaceae</taxon>
        <taxon>Araucaria</taxon>
    </lineage>
</organism>
<comment type="similarity">
    <text evidence="3 14">Belongs to the cytochrome P450 family.</text>
</comment>
<dbReference type="Pfam" id="PF00067">
    <property type="entry name" value="p450"/>
    <property type="match status" value="1"/>
</dbReference>
<dbReference type="UniPathway" id="UPA00842"/>
<keyword evidence="4 13" id="KW-0349">Heme</keyword>
<comment type="cofactor">
    <cofactor evidence="13">
        <name>heme</name>
        <dbReference type="ChEBI" id="CHEBI:30413"/>
    </cofactor>
</comment>
<keyword evidence="11" id="KW-0876">Taxol biosynthesis</keyword>
<accession>A0A0D6QR40</accession>
<evidence type="ECO:0000256" key="4">
    <source>
        <dbReference type="ARBA" id="ARBA00022617"/>
    </source>
</evidence>
<dbReference type="GO" id="GO:0042617">
    <property type="term" value="P:paclitaxel biosynthetic process"/>
    <property type="evidence" value="ECO:0007669"/>
    <property type="project" value="UniProtKB-UniPathway"/>
</dbReference>
<dbReference type="InterPro" id="IPR002401">
    <property type="entry name" value="Cyt_P450_E_grp-I"/>
</dbReference>
<dbReference type="PRINTS" id="PR00463">
    <property type="entry name" value="EP450I"/>
</dbReference>
<dbReference type="GO" id="GO:0004497">
    <property type="term" value="F:monooxygenase activity"/>
    <property type="evidence" value="ECO:0007669"/>
    <property type="project" value="UniProtKB-KW"/>
</dbReference>
<keyword evidence="7" id="KW-1133">Transmembrane helix</keyword>
<dbReference type="AlphaFoldDB" id="A0A0D6QR40"/>
<evidence type="ECO:0000256" key="1">
    <source>
        <dbReference type="ARBA" id="ARBA00004370"/>
    </source>
</evidence>
<evidence type="ECO:0000256" key="13">
    <source>
        <dbReference type="PIRSR" id="PIRSR602401-1"/>
    </source>
</evidence>
<evidence type="ECO:0000256" key="14">
    <source>
        <dbReference type="RuleBase" id="RU000461"/>
    </source>
</evidence>
<evidence type="ECO:0008006" key="16">
    <source>
        <dbReference type="Google" id="ProtNLM"/>
    </source>
</evidence>
<dbReference type="GO" id="GO:0016020">
    <property type="term" value="C:membrane"/>
    <property type="evidence" value="ECO:0007669"/>
    <property type="project" value="UniProtKB-SubCell"/>
</dbReference>
<keyword evidence="12" id="KW-0472">Membrane</keyword>
<dbReference type="PANTHER" id="PTHR24282">
    <property type="entry name" value="CYTOCHROME P450 FAMILY MEMBER"/>
    <property type="match status" value="1"/>
</dbReference>
<dbReference type="FunFam" id="1.10.630.10:FF:000029">
    <property type="entry name" value="Cytochrome P450 734A1"/>
    <property type="match status" value="1"/>
</dbReference>
<keyword evidence="8 14" id="KW-0560">Oxidoreductase</keyword>
<proteinExistence type="inferred from homology"/>
<evidence type="ECO:0000256" key="11">
    <source>
        <dbReference type="ARBA" id="ARBA00023059"/>
    </source>
</evidence>